<proteinExistence type="predicted"/>
<evidence type="ECO:0000256" key="1">
    <source>
        <dbReference type="SAM" id="Phobius"/>
    </source>
</evidence>
<dbReference type="EMBL" id="LSDT01000008">
    <property type="protein sequence ID" value="KXB92694.1"/>
    <property type="molecule type" value="Genomic_DNA"/>
</dbReference>
<keyword evidence="1" id="KW-1133">Transmembrane helix</keyword>
<protein>
    <submittedName>
        <fullName evidence="2">Uncharacterized protein</fullName>
    </submittedName>
</protein>
<keyword evidence="1" id="KW-0812">Transmembrane</keyword>
<dbReference type="Proteomes" id="UP000070160">
    <property type="component" value="Unassembled WGS sequence"/>
</dbReference>
<keyword evidence="3" id="KW-1185">Reference proteome</keyword>
<sequence length="51" mass="6600">MRRWVKGYYRTLRQYMMAPKTQYEWKYYGLLFILYIVTMCICWGGIYWYYE</sequence>
<organism evidence="2 3">
    <name type="scientific">Megasphaera hutchinsoni</name>
    <dbReference type="NCBI Taxonomy" id="1588748"/>
    <lineage>
        <taxon>Bacteria</taxon>
        <taxon>Bacillati</taxon>
        <taxon>Bacillota</taxon>
        <taxon>Negativicutes</taxon>
        <taxon>Veillonellales</taxon>
        <taxon>Veillonellaceae</taxon>
        <taxon>Megasphaera</taxon>
    </lineage>
</organism>
<feature type="transmembrane region" description="Helical" evidence="1">
    <location>
        <begin position="27"/>
        <end position="50"/>
    </location>
</feature>
<reference evidence="3" key="1">
    <citation type="submission" date="2016-01" db="EMBL/GenBank/DDBJ databases">
        <authorList>
            <person name="Mitreva M."/>
            <person name="Pepin K.H."/>
            <person name="Mihindukulasuriya K.A."/>
            <person name="Fulton R."/>
            <person name="Fronick C."/>
            <person name="O'Laughlin M."/>
            <person name="Miner T."/>
            <person name="Herter B."/>
            <person name="Rosa B.A."/>
            <person name="Cordes M."/>
            <person name="Tomlinson C."/>
            <person name="Wollam A."/>
            <person name="Palsikar V.B."/>
            <person name="Mardis E.R."/>
            <person name="Wilson R.K."/>
        </authorList>
    </citation>
    <scope>NUCLEOTIDE SEQUENCE [LARGE SCALE GENOMIC DNA]</scope>
    <source>
        <strain evidence="3">KA00182</strain>
    </source>
</reference>
<name>A0A134CKP0_9FIRM</name>
<accession>A0A134CKP0</accession>
<keyword evidence="1" id="KW-0472">Membrane</keyword>
<evidence type="ECO:0000313" key="2">
    <source>
        <dbReference type="EMBL" id="KXB92694.1"/>
    </source>
</evidence>
<dbReference type="AlphaFoldDB" id="A0A134CKP0"/>
<comment type="caution">
    <text evidence="2">The sequence shown here is derived from an EMBL/GenBank/DDBJ whole genome shotgun (WGS) entry which is preliminary data.</text>
</comment>
<evidence type="ECO:0000313" key="3">
    <source>
        <dbReference type="Proteomes" id="UP000070160"/>
    </source>
</evidence>
<gene>
    <name evidence="2" type="ORF">HMPREF3182_00356</name>
</gene>